<evidence type="ECO:0000313" key="4">
    <source>
        <dbReference type="Proteomes" id="UP000199310"/>
    </source>
</evidence>
<comment type="similarity">
    <text evidence="1">Belongs to the esterase D family.</text>
</comment>
<dbReference type="OrthoDB" id="9784036at2"/>
<evidence type="ECO:0008006" key="5">
    <source>
        <dbReference type="Google" id="ProtNLM"/>
    </source>
</evidence>
<dbReference type="Proteomes" id="UP000199310">
    <property type="component" value="Unassembled WGS sequence"/>
</dbReference>
<dbReference type="STRING" id="29529.SAMN04488122_5302"/>
<sequence>MTRYFTLVLLITLVYGCQPPTEQPAPNGKPAVTRLYSKAVADSFSIFINLPDDYEAKQAEKYPVVYLLDANLYFDIMAVTLNRYASVGLAPNVILVGIGYTDFPAMDSLRNRDDTYPVAIPEYEMSTSGGADKMLSFLHQELMPLIDQQYRTDTTKRTLMGHSLGGFFTAYTLLRSLSGEATGFSGYIAASPSLHYNHYYLLDQLKSLPVKDSSPAKQKVYITFGGNEDSTDSTSRPLNEVMTQLSAYISQKQSGNIIYKSDIYSHLDHMDTQLPTFIKGLQWMWAEQ</sequence>
<accession>A0A1I0S9W2</accession>
<reference evidence="4" key="1">
    <citation type="submission" date="2016-10" db="EMBL/GenBank/DDBJ databases">
        <authorList>
            <person name="Varghese N."/>
            <person name="Submissions S."/>
        </authorList>
    </citation>
    <scope>NUCLEOTIDE SEQUENCE [LARGE SCALE GENOMIC DNA]</scope>
    <source>
        <strain evidence="4">DSM 3695</strain>
    </source>
</reference>
<gene>
    <name evidence="3" type="ORF">SAMN04488122_5302</name>
</gene>
<dbReference type="PANTHER" id="PTHR40841">
    <property type="entry name" value="SIDEROPHORE TRIACETYLFUSARININE C ESTERASE"/>
    <property type="match status" value="1"/>
</dbReference>
<keyword evidence="4" id="KW-1185">Reference proteome</keyword>
<evidence type="ECO:0000256" key="2">
    <source>
        <dbReference type="ARBA" id="ARBA00022801"/>
    </source>
</evidence>
<organism evidence="3 4">
    <name type="scientific">Chitinophaga arvensicola</name>
    <dbReference type="NCBI Taxonomy" id="29529"/>
    <lineage>
        <taxon>Bacteria</taxon>
        <taxon>Pseudomonadati</taxon>
        <taxon>Bacteroidota</taxon>
        <taxon>Chitinophagia</taxon>
        <taxon>Chitinophagales</taxon>
        <taxon>Chitinophagaceae</taxon>
        <taxon>Chitinophaga</taxon>
    </lineage>
</organism>
<dbReference type="PROSITE" id="PS51257">
    <property type="entry name" value="PROKAR_LIPOPROTEIN"/>
    <property type="match status" value="1"/>
</dbReference>
<name>A0A1I0S9W2_9BACT</name>
<dbReference type="InterPro" id="IPR000801">
    <property type="entry name" value="Esterase-like"/>
</dbReference>
<dbReference type="PANTHER" id="PTHR40841:SF2">
    <property type="entry name" value="SIDEROPHORE-DEGRADING ESTERASE (EUROFUNG)"/>
    <property type="match status" value="1"/>
</dbReference>
<protein>
    <recommendedName>
        <fullName evidence="5">Alpha/beta hydrolase</fullName>
    </recommendedName>
</protein>
<dbReference type="Gene3D" id="3.40.50.1820">
    <property type="entry name" value="alpha/beta hydrolase"/>
    <property type="match status" value="1"/>
</dbReference>
<proteinExistence type="inferred from homology"/>
<evidence type="ECO:0000313" key="3">
    <source>
        <dbReference type="EMBL" id="SEW53024.1"/>
    </source>
</evidence>
<evidence type="ECO:0000256" key="1">
    <source>
        <dbReference type="ARBA" id="ARBA00005622"/>
    </source>
</evidence>
<dbReference type="RefSeq" id="WP_089900108.1">
    <property type="nucleotide sequence ID" value="NZ_FOJG01000002.1"/>
</dbReference>
<keyword evidence="2" id="KW-0378">Hydrolase</keyword>
<dbReference type="SUPFAM" id="SSF53474">
    <property type="entry name" value="alpha/beta-Hydrolases"/>
    <property type="match status" value="1"/>
</dbReference>
<dbReference type="Pfam" id="PF00756">
    <property type="entry name" value="Esterase"/>
    <property type="match status" value="1"/>
</dbReference>
<dbReference type="InterPro" id="IPR029058">
    <property type="entry name" value="AB_hydrolase_fold"/>
</dbReference>
<dbReference type="EMBL" id="FOJG01000002">
    <property type="protein sequence ID" value="SEW53024.1"/>
    <property type="molecule type" value="Genomic_DNA"/>
</dbReference>
<dbReference type="GO" id="GO:0016788">
    <property type="term" value="F:hydrolase activity, acting on ester bonds"/>
    <property type="evidence" value="ECO:0007669"/>
    <property type="project" value="TreeGrafter"/>
</dbReference>
<dbReference type="InterPro" id="IPR052558">
    <property type="entry name" value="Siderophore_Hydrolase_D"/>
</dbReference>
<dbReference type="AlphaFoldDB" id="A0A1I0S9W2"/>